<proteinExistence type="predicted"/>
<feature type="transmembrane region" description="Helical" evidence="1">
    <location>
        <begin position="163"/>
        <end position="183"/>
    </location>
</feature>
<dbReference type="InterPro" id="IPR051082">
    <property type="entry name" value="Pentapeptide-BTB/POZ_domain"/>
</dbReference>
<organism evidence="4">
    <name type="scientific">Candidatus Kentrum sp. FM</name>
    <dbReference type="NCBI Taxonomy" id="2126340"/>
    <lineage>
        <taxon>Bacteria</taxon>
        <taxon>Pseudomonadati</taxon>
        <taxon>Pseudomonadota</taxon>
        <taxon>Gammaproteobacteria</taxon>
        <taxon>Candidatus Kentrum</taxon>
    </lineage>
</organism>
<accession>A0A450W0R6</accession>
<evidence type="ECO:0000313" key="4">
    <source>
        <dbReference type="EMBL" id="VFK10644.1"/>
    </source>
</evidence>
<evidence type="ECO:0000256" key="1">
    <source>
        <dbReference type="SAM" id="Phobius"/>
    </source>
</evidence>
<dbReference type="EMBL" id="CAADFA010000160">
    <property type="protein sequence ID" value="VFJ55580.1"/>
    <property type="molecule type" value="Genomic_DNA"/>
</dbReference>
<reference evidence="4" key="1">
    <citation type="submission" date="2019-02" db="EMBL/GenBank/DDBJ databases">
        <authorList>
            <person name="Gruber-Vodicka R. H."/>
            <person name="Seah K. B. B."/>
        </authorList>
    </citation>
    <scope>NUCLEOTIDE SEQUENCE</scope>
    <source>
        <strain evidence="2">BECK_BZ163</strain>
        <strain evidence="4">BECK_BZ164</strain>
        <strain evidence="3">BECK_BZ165</strain>
    </source>
</reference>
<protein>
    <submittedName>
        <fullName evidence="4">Uncharacterized protein YjbI, contains pentapeptide repeats</fullName>
    </submittedName>
</protein>
<keyword evidence="1" id="KW-0812">Transmembrane</keyword>
<feature type="transmembrane region" description="Helical" evidence="1">
    <location>
        <begin position="233"/>
        <end position="255"/>
    </location>
</feature>
<dbReference type="EMBL" id="CAADEZ010000143">
    <property type="protein sequence ID" value="VFJ55151.1"/>
    <property type="molecule type" value="Genomic_DNA"/>
</dbReference>
<sequence>MHLLPGWRCHRNLPIDTKRSAEHWYYETQIAQSLAHMPNDALRIVNGLFITLLMVCVFVIITATATSQEDLLRGEVSFALPLFQVDIGLKPFAGLAPWVVWILHVYLLFHLRLTLPKVHEFSRTLHDLFDGDDKKLRQYLHNTPLVQLLFGYWREHDRHTYRFLHVISFIMLVLLPMVTIFYMEYRSLAFHDILISGSQITAQIMDCGSVIFLWRRIVRLDSKTPSLHTNIILIPIAVAVFLSVLMVMAFAWSFWLPNVSWLPERPTLQLEGAVIAEGDDSVVHELVNRMRTSDSPEAWQESGLKVGGLRLQGRDLSGANLKRAKLPNAKLLDIDLQGADLTGAQLPWVELEDVKMQGATLDHAILYEAKLERVDLDLGKKSAVKIDLTGARLSHITSLSGDWTNAQLNDAKLLSVDIESGSDFNGVSLENARLDVVTLNGVSLQDAIMNGAVLDSVELKGANLISAQIVGVKVESEVYLNDADLSGADLRGAILRDAEFNERTDLRGADLTGADLRGTTLYLEKLNKARLGLADLRGVEPCPPEDATCLEKWQAMVLPEEPCLMTTAWGPCWGEERLAEYDERLAEFLAVVACGDNKASTHAVIRRIELFKEEKDDDGDPPRPSPEVLARRLAAQDCPALTCLSAKDWAPVAKYLGPDAKRKECPLTR</sequence>
<dbReference type="SUPFAM" id="SSF141571">
    <property type="entry name" value="Pentapeptide repeat-like"/>
    <property type="match status" value="2"/>
</dbReference>
<dbReference type="InterPro" id="IPR001646">
    <property type="entry name" value="5peptide_repeat"/>
</dbReference>
<dbReference type="EMBL" id="CAADFL010000148">
    <property type="protein sequence ID" value="VFK10644.1"/>
    <property type="molecule type" value="Genomic_DNA"/>
</dbReference>
<feature type="transmembrane region" description="Helical" evidence="1">
    <location>
        <begin position="87"/>
        <end position="109"/>
    </location>
</feature>
<dbReference type="PANTHER" id="PTHR14136">
    <property type="entry name" value="BTB_POZ DOMAIN-CONTAINING PROTEIN KCTD9"/>
    <property type="match status" value="1"/>
</dbReference>
<gene>
    <name evidence="2" type="ORF">BECKFM1743A_GA0114220_101432</name>
    <name evidence="4" type="ORF">BECKFM1743B_GA0114221_101482</name>
    <name evidence="3" type="ORF">BECKFM1743C_GA0114222_101602</name>
</gene>
<evidence type="ECO:0000313" key="3">
    <source>
        <dbReference type="EMBL" id="VFJ55580.1"/>
    </source>
</evidence>
<name>A0A450W0R6_9GAMM</name>
<feature type="transmembrane region" description="Helical" evidence="1">
    <location>
        <begin position="44"/>
        <end position="67"/>
    </location>
</feature>
<keyword evidence="1" id="KW-1133">Transmembrane helix</keyword>
<feature type="transmembrane region" description="Helical" evidence="1">
    <location>
        <begin position="189"/>
        <end position="213"/>
    </location>
</feature>
<keyword evidence="1" id="KW-0472">Membrane</keyword>
<dbReference type="PANTHER" id="PTHR14136:SF17">
    <property type="entry name" value="BTB_POZ DOMAIN-CONTAINING PROTEIN KCTD9"/>
    <property type="match status" value="1"/>
</dbReference>
<dbReference type="Pfam" id="PF00805">
    <property type="entry name" value="Pentapeptide"/>
    <property type="match status" value="3"/>
</dbReference>
<evidence type="ECO:0000313" key="2">
    <source>
        <dbReference type="EMBL" id="VFJ55151.1"/>
    </source>
</evidence>
<dbReference type="AlphaFoldDB" id="A0A450W0R6"/>
<dbReference type="Gene3D" id="2.160.20.80">
    <property type="entry name" value="E3 ubiquitin-protein ligase SopA"/>
    <property type="match status" value="2"/>
</dbReference>